<evidence type="ECO:0000256" key="5">
    <source>
        <dbReference type="ARBA" id="ARBA00023085"/>
    </source>
</evidence>
<feature type="non-terminal residue" evidence="7">
    <location>
        <position position="1"/>
    </location>
</feature>
<feature type="domain" description="Pectinesterase catalytic" evidence="6">
    <location>
        <begin position="1"/>
        <end position="101"/>
    </location>
</feature>
<evidence type="ECO:0000256" key="4">
    <source>
        <dbReference type="ARBA" id="ARBA00022801"/>
    </source>
</evidence>
<keyword evidence="3" id="KW-0134">Cell wall</keyword>
<dbReference type="InterPro" id="IPR012334">
    <property type="entry name" value="Pectin_lyas_fold"/>
</dbReference>
<evidence type="ECO:0000256" key="2">
    <source>
        <dbReference type="ARBA" id="ARBA00005184"/>
    </source>
</evidence>
<keyword evidence="8" id="KW-1185">Reference proteome</keyword>
<dbReference type="AlphaFoldDB" id="A0A8T2XBB8"/>
<keyword evidence="3" id="KW-0964">Secreted</keyword>
<dbReference type="Gene3D" id="2.160.20.10">
    <property type="entry name" value="Single-stranded right-handed beta-helix, Pectin lyase-like"/>
    <property type="match status" value="1"/>
</dbReference>
<organism evidence="7 8">
    <name type="scientific">Populus deltoides</name>
    <name type="common">Eastern poplar</name>
    <name type="synonym">Eastern cottonwood</name>
    <dbReference type="NCBI Taxonomy" id="3696"/>
    <lineage>
        <taxon>Eukaryota</taxon>
        <taxon>Viridiplantae</taxon>
        <taxon>Streptophyta</taxon>
        <taxon>Embryophyta</taxon>
        <taxon>Tracheophyta</taxon>
        <taxon>Spermatophyta</taxon>
        <taxon>Magnoliopsida</taxon>
        <taxon>eudicotyledons</taxon>
        <taxon>Gunneridae</taxon>
        <taxon>Pentapetalae</taxon>
        <taxon>rosids</taxon>
        <taxon>fabids</taxon>
        <taxon>Malpighiales</taxon>
        <taxon>Salicaceae</taxon>
        <taxon>Saliceae</taxon>
        <taxon>Populus</taxon>
    </lineage>
</organism>
<keyword evidence="4" id="KW-0378">Hydrolase</keyword>
<evidence type="ECO:0000256" key="1">
    <source>
        <dbReference type="ARBA" id="ARBA00004191"/>
    </source>
</evidence>
<comment type="subcellular location">
    <subcellularLocation>
        <location evidence="1">Secreted</location>
        <location evidence="1">Cell wall</location>
    </subcellularLocation>
</comment>
<dbReference type="PANTHER" id="PTHR31707">
    <property type="entry name" value="PECTINESTERASE"/>
    <property type="match status" value="1"/>
</dbReference>
<evidence type="ECO:0000313" key="7">
    <source>
        <dbReference type="EMBL" id="KAH8489441.1"/>
    </source>
</evidence>
<evidence type="ECO:0000256" key="3">
    <source>
        <dbReference type="ARBA" id="ARBA00022512"/>
    </source>
</evidence>
<dbReference type="InterPro" id="IPR000070">
    <property type="entry name" value="Pectinesterase_cat"/>
</dbReference>
<proteinExistence type="predicted"/>
<comment type="caution">
    <text evidence="7">The sequence shown here is derived from an EMBL/GenBank/DDBJ whole genome shotgun (WGS) entry which is preliminary data.</text>
</comment>
<dbReference type="SUPFAM" id="SSF51126">
    <property type="entry name" value="Pectin lyase-like"/>
    <property type="match status" value="1"/>
</dbReference>
<sequence>NTGISIQNCQIGAQSVTYLGRPWKQYSRTVIMQSSLDGSIHPAGWFPWAGGSSPSSIYYGEYSNSGPGSSTSGRVNWPGYHSSLTSVEAQKFTVGSFISGNVWLPPTGVAFDSGLGG</sequence>
<name>A0A8T2XBB8_POPDE</name>
<reference evidence="7" key="1">
    <citation type="journal article" date="2021" name="J. Hered.">
        <title>Genome Assembly of Salicaceae Populus deltoides (Eastern Cottonwood) I-69 Based on Nanopore Sequencing and Hi-C Technologies.</title>
        <authorList>
            <person name="Bai S."/>
            <person name="Wu H."/>
            <person name="Zhang J."/>
            <person name="Pan Z."/>
            <person name="Zhao W."/>
            <person name="Li Z."/>
            <person name="Tong C."/>
        </authorList>
    </citation>
    <scope>NUCLEOTIDE SEQUENCE</scope>
    <source>
        <tissue evidence="7">Leaf</tissue>
    </source>
</reference>
<dbReference type="EMBL" id="JACEGQ020000014">
    <property type="protein sequence ID" value="KAH8489441.1"/>
    <property type="molecule type" value="Genomic_DNA"/>
</dbReference>
<dbReference type="InterPro" id="IPR011050">
    <property type="entry name" value="Pectin_lyase_fold/virulence"/>
</dbReference>
<keyword evidence="5" id="KW-0063">Aspartyl esterase</keyword>
<dbReference type="GO" id="GO:0042545">
    <property type="term" value="P:cell wall modification"/>
    <property type="evidence" value="ECO:0007669"/>
    <property type="project" value="InterPro"/>
</dbReference>
<gene>
    <name evidence="7" type="ORF">H0E87_024892</name>
</gene>
<dbReference type="GO" id="GO:0030599">
    <property type="term" value="F:pectinesterase activity"/>
    <property type="evidence" value="ECO:0007669"/>
    <property type="project" value="InterPro"/>
</dbReference>
<accession>A0A8T2XBB8</accession>
<comment type="pathway">
    <text evidence="2">Glycan metabolism; pectin degradation; 2-dehydro-3-deoxy-D-gluconate from pectin: step 1/5.</text>
</comment>
<dbReference type="Proteomes" id="UP000807159">
    <property type="component" value="Chromosome 14"/>
</dbReference>
<evidence type="ECO:0000259" key="6">
    <source>
        <dbReference type="Pfam" id="PF01095"/>
    </source>
</evidence>
<protein>
    <recommendedName>
        <fullName evidence="6">Pectinesterase catalytic domain-containing protein</fullName>
    </recommendedName>
</protein>
<dbReference type="Pfam" id="PF01095">
    <property type="entry name" value="Pectinesterase"/>
    <property type="match status" value="1"/>
</dbReference>
<evidence type="ECO:0000313" key="8">
    <source>
        <dbReference type="Proteomes" id="UP000807159"/>
    </source>
</evidence>